<name>A0AB34J673_PRYPA</name>
<evidence type="ECO:0000256" key="2">
    <source>
        <dbReference type="ARBA" id="ARBA00033306"/>
    </source>
</evidence>
<proteinExistence type="inferred from homology"/>
<dbReference type="PANTHER" id="PTHR34639:SF1">
    <property type="entry name" value="PROTEIN FLATTOP"/>
    <property type="match status" value="1"/>
</dbReference>
<evidence type="ECO:0000256" key="1">
    <source>
        <dbReference type="ARBA" id="ARBA00009887"/>
    </source>
</evidence>
<reference evidence="4 5" key="1">
    <citation type="journal article" date="2024" name="Science">
        <title>Giant polyketide synthase enzymes in the biosynthesis of giant marine polyether toxins.</title>
        <authorList>
            <person name="Fallon T.R."/>
            <person name="Shende V.V."/>
            <person name="Wierzbicki I.H."/>
            <person name="Pendleton A.L."/>
            <person name="Watervoot N.F."/>
            <person name="Auber R.P."/>
            <person name="Gonzalez D.J."/>
            <person name="Wisecaver J.H."/>
            <person name="Moore B.S."/>
        </authorList>
    </citation>
    <scope>NUCLEOTIDE SEQUENCE [LARGE SCALE GENOMIC DNA]</scope>
    <source>
        <strain evidence="4 5">12B1</strain>
    </source>
</reference>
<feature type="compositionally biased region" description="Polar residues" evidence="3">
    <location>
        <begin position="46"/>
        <end position="67"/>
    </location>
</feature>
<dbReference type="Proteomes" id="UP001515480">
    <property type="component" value="Unassembled WGS sequence"/>
</dbReference>
<dbReference type="InterPro" id="IPR038797">
    <property type="entry name" value="Fltp"/>
</dbReference>
<evidence type="ECO:0000313" key="4">
    <source>
        <dbReference type="EMBL" id="KAL1515198.1"/>
    </source>
</evidence>
<comment type="caution">
    <text evidence="4">The sequence shown here is derived from an EMBL/GenBank/DDBJ whole genome shotgun (WGS) entry which is preliminary data.</text>
</comment>
<keyword evidence="5" id="KW-1185">Reference proteome</keyword>
<dbReference type="AlphaFoldDB" id="A0AB34J673"/>
<accession>A0AB34J673</accession>
<evidence type="ECO:0000256" key="3">
    <source>
        <dbReference type="SAM" id="MobiDB-lite"/>
    </source>
</evidence>
<dbReference type="GO" id="GO:0044782">
    <property type="term" value="P:cilium organization"/>
    <property type="evidence" value="ECO:0007669"/>
    <property type="project" value="TreeGrafter"/>
</dbReference>
<evidence type="ECO:0000313" key="5">
    <source>
        <dbReference type="Proteomes" id="UP001515480"/>
    </source>
</evidence>
<organism evidence="4 5">
    <name type="scientific">Prymnesium parvum</name>
    <name type="common">Toxic golden alga</name>
    <dbReference type="NCBI Taxonomy" id="97485"/>
    <lineage>
        <taxon>Eukaryota</taxon>
        <taxon>Haptista</taxon>
        <taxon>Haptophyta</taxon>
        <taxon>Prymnesiophyceae</taxon>
        <taxon>Prymnesiales</taxon>
        <taxon>Prymnesiaceae</taxon>
        <taxon>Prymnesium</taxon>
    </lineage>
</organism>
<dbReference type="EMBL" id="JBGBPQ010000012">
    <property type="protein sequence ID" value="KAL1515198.1"/>
    <property type="molecule type" value="Genomic_DNA"/>
</dbReference>
<dbReference type="PANTHER" id="PTHR34639">
    <property type="entry name" value="PROTEIN FLATTOP"/>
    <property type="match status" value="1"/>
</dbReference>
<dbReference type="Pfam" id="PF22611">
    <property type="entry name" value="CFAP126"/>
    <property type="match status" value="1"/>
</dbReference>
<comment type="similarity">
    <text evidence="1">Belongs to the Flattop family.</text>
</comment>
<protein>
    <recommendedName>
        <fullName evidence="2">Cilia- and flagella-associated protein 126</fullName>
    </recommendedName>
</protein>
<sequence length="121" mass="13224">MSSSFSANQFDSAFLPKRLCNWETPAARMKTPVHKGRGFRTKTIVNENGHLTSSASKLNNSFSTGYESNGPKRWPDAQHTPNAPYGGSSSMGYKGISTSYLPISTVPIKNNPDVPSETNFH</sequence>
<dbReference type="GO" id="GO:0036064">
    <property type="term" value="C:ciliary basal body"/>
    <property type="evidence" value="ECO:0007669"/>
    <property type="project" value="TreeGrafter"/>
</dbReference>
<gene>
    <name evidence="4" type="ORF">AB1Y20_004259</name>
</gene>
<feature type="region of interest" description="Disordered" evidence="3">
    <location>
        <begin position="46"/>
        <end position="88"/>
    </location>
</feature>